<dbReference type="InterPro" id="IPR043128">
    <property type="entry name" value="Rev_trsase/Diguanyl_cyclase"/>
</dbReference>
<accession>A0AAW8LHP2</accession>
<dbReference type="NCBIfam" id="TIGR00254">
    <property type="entry name" value="GGDEF"/>
    <property type="match status" value="1"/>
</dbReference>
<comment type="cofactor">
    <cofactor evidence="1">
        <name>Mg(2+)</name>
        <dbReference type="ChEBI" id="CHEBI:18420"/>
    </cofactor>
</comment>
<evidence type="ECO:0000256" key="1">
    <source>
        <dbReference type="ARBA" id="ARBA00001946"/>
    </source>
</evidence>
<dbReference type="InterPro" id="IPR050469">
    <property type="entry name" value="Diguanylate_Cyclase"/>
</dbReference>
<comment type="caution">
    <text evidence="5">The sequence shown here is derived from an EMBL/GenBank/DDBJ whole genome shotgun (WGS) entry which is preliminary data.</text>
</comment>
<gene>
    <name evidence="5" type="ORF">J2X86_001599</name>
</gene>
<organism evidence="5 6">
    <name type="scientific">Acinetobacter lwoffii</name>
    <dbReference type="NCBI Taxonomy" id="28090"/>
    <lineage>
        <taxon>Bacteria</taxon>
        <taxon>Pseudomonadati</taxon>
        <taxon>Pseudomonadota</taxon>
        <taxon>Gammaproteobacteria</taxon>
        <taxon>Moraxellales</taxon>
        <taxon>Moraxellaceae</taxon>
        <taxon>Acinetobacter</taxon>
    </lineage>
</organism>
<dbReference type="PANTHER" id="PTHR45138">
    <property type="entry name" value="REGULATORY COMPONENTS OF SENSORY TRANSDUCTION SYSTEM"/>
    <property type="match status" value="1"/>
</dbReference>
<dbReference type="GO" id="GO:1902201">
    <property type="term" value="P:negative regulation of bacterial-type flagellum-dependent cell motility"/>
    <property type="evidence" value="ECO:0007669"/>
    <property type="project" value="TreeGrafter"/>
</dbReference>
<dbReference type="InterPro" id="IPR000160">
    <property type="entry name" value="GGDEF_dom"/>
</dbReference>
<dbReference type="GO" id="GO:0052621">
    <property type="term" value="F:diguanylate cyclase activity"/>
    <property type="evidence" value="ECO:0007669"/>
    <property type="project" value="UniProtKB-EC"/>
</dbReference>
<evidence type="ECO:0000256" key="3">
    <source>
        <dbReference type="ARBA" id="ARBA00034247"/>
    </source>
</evidence>
<dbReference type="PROSITE" id="PS50887">
    <property type="entry name" value="GGDEF"/>
    <property type="match status" value="1"/>
</dbReference>
<dbReference type="Gene3D" id="3.30.70.270">
    <property type="match status" value="1"/>
</dbReference>
<dbReference type="CDD" id="cd01949">
    <property type="entry name" value="GGDEF"/>
    <property type="match status" value="1"/>
</dbReference>
<protein>
    <recommendedName>
        <fullName evidence="2">diguanylate cyclase</fullName>
        <ecNumber evidence="2">2.7.7.65</ecNumber>
    </recommendedName>
</protein>
<dbReference type="AlphaFoldDB" id="A0AAW8LHP2"/>
<name>A0AAW8LHP2_ACILW</name>
<evidence type="ECO:0000313" key="5">
    <source>
        <dbReference type="EMBL" id="MDR6629558.1"/>
    </source>
</evidence>
<dbReference type="PANTHER" id="PTHR45138:SF9">
    <property type="entry name" value="DIGUANYLATE CYCLASE DGCM-RELATED"/>
    <property type="match status" value="1"/>
</dbReference>
<evidence type="ECO:0000256" key="2">
    <source>
        <dbReference type="ARBA" id="ARBA00012528"/>
    </source>
</evidence>
<comment type="catalytic activity">
    <reaction evidence="3">
        <text>2 GTP = 3',3'-c-di-GMP + 2 diphosphate</text>
        <dbReference type="Rhea" id="RHEA:24898"/>
        <dbReference type="ChEBI" id="CHEBI:33019"/>
        <dbReference type="ChEBI" id="CHEBI:37565"/>
        <dbReference type="ChEBI" id="CHEBI:58805"/>
        <dbReference type="EC" id="2.7.7.65"/>
    </reaction>
</comment>
<proteinExistence type="predicted"/>
<evidence type="ECO:0000313" key="6">
    <source>
        <dbReference type="Proteomes" id="UP001262767"/>
    </source>
</evidence>
<dbReference type="EC" id="2.7.7.65" evidence="2"/>
<dbReference type="InterPro" id="IPR029787">
    <property type="entry name" value="Nucleotide_cyclase"/>
</dbReference>
<dbReference type="SUPFAM" id="SSF55073">
    <property type="entry name" value="Nucleotide cyclase"/>
    <property type="match status" value="1"/>
</dbReference>
<dbReference type="FunFam" id="3.30.70.270:FF:000001">
    <property type="entry name" value="Diguanylate cyclase domain protein"/>
    <property type="match status" value="1"/>
</dbReference>
<feature type="domain" description="GGDEF" evidence="4">
    <location>
        <begin position="22"/>
        <end position="151"/>
    </location>
</feature>
<evidence type="ECO:0000259" key="4">
    <source>
        <dbReference type="PROSITE" id="PS50887"/>
    </source>
</evidence>
<reference evidence="5" key="1">
    <citation type="submission" date="2023-07" db="EMBL/GenBank/DDBJ databases">
        <title>Sorghum-associated microbial communities from plants grown in Nebraska, USA.</title>
        <authorList>
            <person name="Schachtman D."/>
        </authorList>
    </citation>
    <scope>NUCLEOTIDE SEQUENCE</scope>
    <source>
        <strain evidence="5">BE44</strain>
    </source>
</reference>
<dbReference type="Proteomes" id="UP001262767">
    <property type="component" value="Unassembled WGS sequence"/>
</dbReference>
<sequence length="151" mass="16642">MANRFALEEYIRFMENQPGQLSQTCLMIMDIDHFKQVNDQYGHIIGDQVIQLVAERLKANVRATDLLVRYGGDEFLVLIENIQMQQALIVADNIRAEVAERHIVTAAGDEIQISVSIGVAVGAVSWMALLSNADDALFAAKAKGRNAVAEV</sequence>
<dbReference type="SMART" id="SM00267">
    <property type="entry name" value="GGDEF"/>
    <property type="match status" value="1"/>
</dbReference>
<dbReference type="Pfam" id="PF00990">
    <property type="entry name" value="GGDEF"/>
    <property type="match status" value="1"/>
</dbReference>
<dbReference type="GO" id="GO:0005886">
    <property type="term" value="C:plasma membrane"/>
    <property type="evidence" value="ECO:0007669"/>
    <property type="project" value="TreeGrafter"/>
</dbReference>
<dbReference type="EMBL" id="JAVDSC010000005">
    <property type="protein sequence ID" value="MDR6629558.1"/>
    <property type="molecule type" value="Genomic_DNA"/>
</dbReference>
<dbReference type="GO" id="GO:0043709">
    <property type="term" value="P:cell adhesion involved in single-species biofilm formation"/>
    <property type="evidence" value="ECO:0007669"/>
    <property type="project" value="TreeGrafter"/>
</dbReference>